<keyword evidence="3" id="KW-1185">Reference proteome</keyword>
<feature type="region of interest" description="Disordered" evidence="2">
    <location>
        <begin position="225"/>
        <end position="246"/>
    </location>
</feature>
<dbReference type="Gene3D" id="3.50.50.60">
    <property type="entry name" value="FAD/NAD(P)-binding domain"/>
    <property type="match status" value="1"/>
</dbReference>
<dbReference type="Gene3D" id="3.30.519.10">
    <property type="entry name" value="Guanine Nucleotide Dissociation Inhibitor, domain 2"/>
    <property type="match status" value="1"/>
</dbReference>
<name>A0A6P6V9U0_COFAR</name>
<dbReference type="RefSeq" id="XP_027099744.1">
    <property type="nucleotide sequence ID" value="XM_027243943.2"/>
</dbReference>
<dbReference type="Pfam" id="PF00996">
    <property type="entry name" value="GDI"/>
    <property type="match status" value="1"/>
</dbReference>
<dbReference type="SUPFAM" id="SSF54373">
    <property type="entry name" value="FAD-linked reductases, C-terminal domain"/>
    <property type="match status" value="1"/>
</dbReference>
<dbReference type="GeneID" id="113718988"/>
<evidence type="ECO:0000256" key="2">
    <source>
        <dbReference type="SAM" id="MobiDB-lite"/>
    </source>
</evidence>
<dbReference type="OrthoDB" id="9446342at2759"/>
<comment type="similarity">
    <text evidence="1">Belongs to the Rab GDI family.</text>
</comment>
<dbReference type="Proteomes" id="UP001652660">
    <property type="component" value="Chromosome 11e"/>
</dbReference>
<sequence>MTYMAAEEDEGPPRIEPTSFDLIVVGTGLPESIIAAAAASAGKTVLQINPDPYYHSPFASLSPKDLISFLHLHSATTSDHDYTDFRTVDSPTDQTTDSSFNILPLSTRPLYSSVEVHVYSPEKVLDDSLQKEFNLDLAGPRVLFCADPMVDLIVDVDVQNCMSFMSVDTSYCIYDECQKGKGGGLLWNSVPGSRNAIFRDRSLSLKEKNQLMRFFKLLQAHYHSNSKSSTTTSNEEDDENNSSMKITPEDLETPFVEFLTCKIRLSPKLTSIILYAITMADYEQDNVEACKKDIVKTKVGIDRLMLYHKSVGRFRGATGAMLYPIYGQGELAHFFCRRAAIMGGISITQMPVVGLLVDKDVGNYKGVKLVTGQELFSHHLILAPTFVIPPGLTTPSVSPQDVYYDFVQQDAREKVVRGICITDNSFKPDVANCLVFYTPKSLCPDQMTSVRIFQLSSNVRACPSGMFVVYLSTICGDVVQGKRSINAAKEALFSTSVSGNSEDNSRDPLRENTVVKVKPTLLWSTLYIQELIMGGFDCVSSTPMPDGNLQYSHVVDAALKLFQKMYPDDEFFPKKMPWWNEVVENGACLSEG</sequence>
<dbReference type="PANTHER" id="PTHR11787">
    <property type="entry name" value="RAB GDP-DISSOCIATION INHIBITOR"/>
    <property type="match status" value="1"/>
</dbReference>
<reference evidence="4" key="2">
    <citation type="submission" date="2025-08" db="UniProtKB">
        <authorList>
            <consortium name="RefSeq"/>
        </authorList>
    </citation>
    <scope>IDENTIFICATION</scope>
    <source>
        <tissue evidence="4">Leaves</tissue>
    </source>
</reference>
<reference evidence="3" key="1">
    <citation type="journal article" date="2025" name="Foods">
        <title>Unveiling the Microbial Signatures of Arabica Coffee Cherries: Insights into Ripeness Specific Diversity, Functional Traits, and Implications for Quality and Safety.</title>
        <authorList>
            <consortium name="RefSeq"/>
            <person name="Tenea G.N."/>
            <person name="Cifuentes V."/>
            <person name="Reyes P."/>
            <person name="Cevallos-Vallejos M."/>
        </authorList>
    </citation>
    <scope>NUCLEOTIDE SEQUENCE [LARGE SCALE GENOMIC DNA]</scope>
</reference>
<organism evidence="3 4">
    <name type="scientific">Coffea arabica</name>
    <name type="common">Arabian coffee</name>
    <dbReference type="NCBI Taxonomy" id="13443"/>
    <lineage>
        <taxon>Eukaryota</taxon>
        <taxon>Viridiplantae</taxon>
        <taxon>Streptophyta</taxon>
        <taxon>Embryophyta</taxon>
        <taxon>Tracheophyta</taxon>
        <taxon>Spermatophyta</taxon>
        <taxon>Magnoliopsida</taxon>
        <taxon>eudicotyledons</taxon>
        <taxon>Gunneridae</taxon>
        <taxon>Pentapetalae</taxon>
        <taxon>asterids</taxon>
        <taxon>lamiids</taxon>
        <taxon>Gentianales</taxon>
        <taxon>Rubiaceae</taxon>
        <taxon>Ixoroideae</taxon>
        <taxon>Gardenieae complex</taxon>
        <taxon>Bertiereae - Coffeeae clade</taxon>
        <taxon>Coffeeae</taxon>
        <taxon>Coffea</taxon>
    </lineage>
</organism>
<protein>
    <submittedName>
        <fullName evidence="4">Rab escort protein 1-like</fullName>
    </submittedName>
</protein>
<dbReference type="GO" id="GO:0005634">
    <property type="term" value="C:nucleus"/>
    <property type="evidence" value="ECO:0007669"/>
    <property type="project" value="TreeGrafter"/>
</dbReference>
<dbReference type="InterPro" id="IPR036188">
    <property type="entry name" value="FAD/NAD-bd_sf"/>
</dbReference>
<dbReference type="GO" id="GO:0005968">
    <property type="term" value="C:Rab-protein geranylgeranyltransferase complex"/>
    <property type="evidence" value="ECO:0007669"/>
    <property type="project" value="TreeGrafter"/>
</dbReference>
<evidence type="ECO:0000256" key="1">
    <source>
        <dbReference type="ARBA" id="ARBA00005593"/>
    </source>
</evidence>
<accession>A0A6P6V9U0</accession>
<dbReference type="GO" id="GO:0005829">
    <property type="term" value="C:cytosol"/>
    <property type="evidence" value="ECO:0007669"/>
    <property type="project" value="TreeGrafter"/>
</dbReference>
<dbReference type="PRINTS" id="PR00891">
    <property type="entry name" value="RABGDIREP"/>
</dbReference>
<gene>
    <name evidence="4" type="primary">LOC113718988</name>
</gene>
<dbReference type="GO" id="GO:0016192">
    <property type="term" value="P:vesicle-mediated transport"/>
    <property type="evidence" value="ECO:0007669"/>
    <property type="project" value="TreeGrafter"/>
</dbReference>
<evidence type="ECO:0000313" key="3">
    <source>
        <dbReference type="Proteomes" id="UP001652660"/>
    </source>
</evidence>
<dbReference type="SUPFAM" id="SSF51905">
    <property type="entry name" value="FAD/NAD(P)-binding domain"/>
    <property type="match status" value="1"/>
</dbReference>
<dbReference type="AlphaFoldDB" id="A0A6P6V9U0"/>
<proteinExistence type="inferred from homology"/>
<dbReference type="GO" id="GO:0005092">
    <property type="term" value="F:GDP-dissociation inhibitor activity"/>
    <property type="evidence" value="ECO:0007669"/>
    <property type="project" value="InterPro"/>
</dbReference>
<dbReference type="InterPro" id="IPR018203">
    <property type="entry name" value="GDP_dissociation_inhibitor"/>
</dbReference>
<dbReference type="GO" id="GO:0007264">
    <property type="term" value="P:small GTPase-mediated signal transduction"/>
    <property type="evidence" value="ECO:0007669"/>
    <property type="project" value="InterPro"/>
</dbReference>
<dbReference type="PANTHER" id="PTHR11787:SF4">
    <property type="entry name" value="CHM, RAB ESCORT PROTEIN 1"/>
    <property type="match status" value="1"/>
</dbReference>
<evidence type="ECO:0000313" key="4">
    <source>
        <dbReference type="RefSeq" id="XP_027099744.1"/>
    </source>
</evidence>
<dbReference type="Gene3D" id="1.10.405.10">
    <property type="entry name" value="Guanine Nucleotide Dissociation Inhibitor, domain 1"/>
    <property type="match status" value="1"/>
</dbReference>